<evidence type="ECO:0000313" key="2">
    <source>
        <dbReference type="Proteomes" id="UP000633205"/>
    </source>
</evidence>
<reference evidence="1" key="2">
    <citation type="submission" date="2020-09" db="EMBL/GenBank/DDBJ databases">
        <authorList>
            <person name="Sun Q."/>
            <person name="Zhou Y."/>
        </authorList>
    </citation>
    <scope>NUCLEOTIDE SEQUENCE</scope>
    <source>
        <strain evidence="1">CGMCC 1.15152</strain>
    </source>
</reference>
<keyword evidence="2" id="KW-1185">Reference proteome</keyword>
<dbReference type="AlphaFoldDB" id="A0A917DCR3"/>
<dbReference type="Proteomes" id="UP000633205">
    <property type="component" value="Unassembled WGS sequence"/>
</dbReference>
<proteinExistence type="predicted"/>
<comment type="caution">
    <text evidence="1">The sequence shown here is derived from an EMBL/GenBank/DDBJ whole genome shotgun (WGS) entry which is preliminary data.</text>
</comment>
<gene>
    <name evidence="1" type="ORF">GCM10010915_07000</name>
</gene>
<organism evidence="1 2">
    <name type="scientific">Microbacterium faecale</name>
    <dbReference type="NCBI Taxonomy" id="1804630"/>
    <lineage>
        <taxon>Bacteria</taxon>
        <taxon>Bacillati</taxon>
        <taxon>Actinomycetota</taxon>
        <taxon>Actinomycetes</taxon>
        <taxon>Micrococcales</taxon>
        <taxon>Microbacteriaceae</taxon>
        <taxon>Microbacterium</taxon>
    </lineage>
</organism>
<protein>
    <submittedName>
        <fullName evidence="1">Uncharacterized protein</fullName>
    </submittedName>
</protein>
<dbReference type="EMBL" id="BMHO01000001">
    <property type="protein sequence ID" value="GGD29400.1"/>
    <property type="molecule type" value="Genomic_DNA"/>
</dbReference>
<evidence type="ECO:0000313" key="1">
    <source>
        <dbReference type="EMBL" id="GGD29400.1"/>
    </source>
</evidence>
<accession>A0A917DCR3</accession>
<sequence>MDAGGQVDAGGRRPLRAGQVADRGAAHMTYMALKLAGKMHSCHLGAALTAQMTQMAPKAATKVHLWKVGAAVAPT</sequence>
<reference evidence="1" key="1">
    <citation type="journal article" date="2014" name="Int. J. Syst. Evol. Microbiol.">
        <title>Complete genome sequence of Corynebacterium casei LMG S-19264T (=DSM 44701T), isolated from a smear-ripened cheese.</title>
        <authorList>
            <consortium name="US DOE Joint Genome Institute (JGI-PGF)"/>
            <person name="Walter F."/>
            <person name="Albersmeier A."/>
            <person name="Kalinowski J."/>
            <person name="Ruckert C."/>
        </authorList>
    </citation>
    <scope>NUCLEOTIDE SEQUENCE</scope>
    <source>
        <strain evidence="1">CGMCC 1.15152</strain>
    </source>
</reference>
<name>A0A917DCR3_9MICO</name>